<feature type="domain" description="Penicillin-binding protein transpeptidase" evidence="13">
    <location>
        <begin position="354"/>
        <end position="633"/>
    </location>
</feature>
<dbReference type="Pfam" id="PF06832">
    <property type="entry name" value="BiPBP_C"/>
    <property type="match status" value="1"/>
</dbReference>
<dbReference type="InterPro" id="IPR001264">
    <property type="entry name" value="Glyco_trans_51"/>
</dbReference>
<organism evidence="16 17">
    <name type="scientific">Pendulispora albinea</name>
    <dbReference type="NCBI Taxonomy" id="2741071"/>
    <lineage>
        <taxon>Bacteria</taxon>
        <taxon>Pseudomonadati</taxon>
        <taxon>Myxococcota</taxon>
        <taxon>Myxococcia</taxon>
        <taxon>Myxococcales</taxon>
        <taxon>Sorangiineae</taxon>
        <taxon>Pendulisporaceae</taxon>
        <taxon>Pendulispora</taxon>
    </lineage>
</organism>
<name>A0ABZ2LYU1_9BACT</name>
<dbReference type="InterPro" id="IPR011815">
    <property type="entry name" value="PBP_1c"/>
</dbReference>
<proteinExistence type="inferred from homology"/>
<comment type="similarity">
    <text evidence="3">In the N-terminal section; belongs to the glycosyltransferase 51 family.</text>
</comment>
<evidence type="ECO:0000256" key="8">
    <source>
        <dbReference type="ARBA" id="ARBA00022801"/>
    </source>
</evidence>
<keyword evidence="6" id="KW-0328">Glycosyltransferase</keyword>
<accession>A0ABZ2LYU1</accession>
<evidence type="ECO:0000256" key="1">
    <source>
        <dbReference type="ARBA" id="ARBA00004752"/>
    </source>
</evidence>
<feature type="domain" description="Penicillin-binding C-terminal" evidence="15">
    <location>
        <begin position="765"/>
        <end position="839"/>
    </location>
</feature>
<keyword evidence="17" id="KW-1185">Reference proteome</keyword>
<gene>
    <name evidence="16" type="primary">pbpC</name>
    <name evidence="16" type="ORF">LZC94_44865</name>
</gene>
<evidence type="ECO:0000313" key="17">
    <source>
        <dbReference type="Proteomes" id="UP001370348"/>
    </source>
</evidence>
<evidence type="ECO:0000256" key="12">
    <source>
        <dbReference type="SAM" id="MobiDB-lite"/>
    </source>
</evidence>
<evidence type="ECO:0000259" key="15">
    <source>
        <dbReference type="Pfam" id="PF06832"/>
    </source>
</evidence>
<evidence type="ECO:0000256" key="11">
    <source>
        <dbReference type="ARBA" id="ARBA00049902"/>
    </source>
</evidence>
<dbReference type="InterPro" id="IPR012338">
    <property type="entry name" value="Beta-lactam/transpept-like"/>
</dbReference>
<comment type="similarity">
    <text evidence="2">In the C-terminal section; belongs to the transpeptidase family.</text>
</comment>
<feature type="compositionally biased region" description="Basic and acidic residues" evidence="12">
    <location>
        <begin position="647"/>
        <end position="666"/>
    </location>
</feature>
<evidence type="ECO:0000313" key="16">
    <source>
        <dbReference type="EMBL" id="WXB14941.1"/>
    </source>
</evidence>
<dbReference type="SUPFAM" id="SSF53955">
    <property type="entry name" value="Lysozyme-like"/>
    <property type="match status" value="1"/>
</dbReference>
<comment type="pathway">
    <text evidence="1">Cell wall biogenesis; peptidoglycan biosynthesis.</text>
</comment>
<dbReference type="RefSeq" id="WP_394824565.1">
    <property type="nucleotide sequence ID" value="NZ_CP089984.1"/>
</dbReference>
<evidence type="ECO:0000256" key="9">
    <source>
        <dbReference type="ARBA" id="ARBA00023268"/>
    </source>
</evidence>
<dbReference type="PANTHER" id="PTHR32282:SF15">
    <property type="entry name" value="PENICILLIN-BINDING PROTEIN 1C"/>
    <property type="match status" value="1"/>
</dbReference>
<reference evidence="16 17" key="1">
    <citation type="submission" date="2021-12" db="EMBL/GenBank/DDBJ databases">
        <title>Discovery of the Pendulisporaceae a myxobacterial family with distinct sporulation behavior and unique specialized metabolism.</title>
        <authorList>
            <person name="Garcia R."/>
            <person name="Popoff A."/>
            <person name="Bader C.D."/>
            <person name="Loehr J."/>
            <person name="Walesch S."/>
            <person name="Walt C."/>
            <person name="Boldt J."/>
            <person name="Bunk B."/>
            <person name="Haeckl F.J.F.P.J."/>
            <person name="Gunesch A.P."/>
            <person name="Birkelbach J."/>
            <person name="Nuebel U."/>
            <person name="Pietschmann T."/>
            <person name="Bach T."/>
            <person name="Mueller R."/>
        </authorList>
    </citation>
    <scope>NUCLEOTIDE SEQUENCE [LARGE SCALE GENOMIC DNA]</scope>
    <source>
        <strain evidence="16 17">MSr11954</strain>
    </source>
</reference>
<dbReference type="InterPro" id="IPR036950">
    <property type="entry name" value="PBP_transglycosylase"/>
</dbReference>
<dbReference type="SUPFAM" id="SSF56601">
    <property type="entry name" value="beta-lactamase/transpeptidase-like"/>
    <property type="match status" value="1"/>
</dbReference>
<dbReference type="InterPro" id="IPR001460">
    <property type="entry name" value="PCN-bd_Tpept"/>
</dbReference>
<dbReference type="Gene3D" id="3.40.710.10">
    <property type="entry name" value="DD-peptidase/beta-lactamase superfamily"/>
    <property type="match status" value="1"/>
</dbReference>
<evidence type="ECO:0000256" key="3">
    <source>
        <dbReference type="ARBA" id="ARBA00007739"/>
    </source>
</evidence>
<dbReference type="Gene3D" id="1.10.3810.10">
    <property type="entry name" value="Biosynthetic peptidoglycan transglycosylase-like"/>
    <property type="match status" value="1"/>
</dbReference>
<evidence type="ECO:0000259" key="13">
    <source>
        <dbReference type="Pfam" id="PF00905"/>
    </source>
</evidence>
<evidence type="ECO:0000256" key="5">
    <source>
        <dbReference type="ARBA" id="ARBA00022670"/>
    </source>
</evidence>
<keyword evidence="5" id="KW-0645">Protease</keyword>
<comment type="catalytic activity">
    <reaction evidence="11">
        <text>[GlcNAc-(1-&gt;4)-Mur2Ac(oyl-L-Ala-gamma-D-Glu-L-Lys-D-Ala-D-Ala)](n)-di-trans,octa-cis-undecaprenyl diphosphate + beta-D-GlcNAc-(1-&gt;4)-Mur2Ac(oyl-L-Ala-gamma-D-Glu-L-Lys-D-Ala-D-Ala)-di-trans,octa-cis-undecaprenyl diphosphate = [GlcNAc-(1-&gt;4)-Mur2Ac(oyl-L-Ala-gamma-D-Glu-L-Lys-D-Ala-D-Ala)](n+1)-di-trans,octa-cis-undecaprenyl diphosphate + di-trans,octa-cis-undecaprenyl diphosphate + H(+)</text>
        <dbReference type="Rhea" id="RHEA:23708"/>
        <dbReference type="Rhea" id="RHEA-COMP:9602"/>
        <dbReference type="Rhea" id="RHEA-COMP:9603"/>
        <dbReference type="ChEBI" id="CHEBI:15378"/>
        <dbReference type="ChEBI" id="CHEBI:58405"/>
        <dbReference type="ChEBI" id="CHEBI:60033"/>
        <dbReference type="ChEBI" id="CHEBI:78435"/>
        <dbReference type="EC" id="2.4.99.28"/>
    </reaction>
</comment>
<dbReference type="NCBIfam" id="TIGR02073">
    <property type="entry name" value="PBP_1c"/>
    <property type="match status" value="1"/>
</dbReference>
<dbReference type="Pfam" id="PF00912">
    <property type="entry name" value="Transgly"/>
    <property type="match status" value="1"/>
</dbReference>
<dbReference type="InterPro" id="IPR009647">
    <property type="entry name" value="PBP_C"/>
</dbReference>
<evidence type="ECO:0000256" key="4">
    <source>
        <dbReference type="ARBA" id="ARBA00022645"/>
    </source>
</evidence>
<dbReference type="EMBL" id="CP089984">
    <property type="protein sequence ID" value="WXB14941.1"/>
    <property type="molecule type" value="Genomic_DNA"/>
</dbReference>
<feature type="domain" description="Glycosyl transferase family 51" evidence="14">
    <location>
        <begin position="82"/>
        <end position="255"/>
    </location>
</feature>
<dbReference type="Proteomes" id="UP001370348">
    <property type="component" value="Chromosome"/>
</dbReference>
<dbReference type="InterPro" id="IPR023346">
    <property type="entry name" value="Lysozyme-like_dom_sf"/>
</dbReference>
<evidence type="ECO:0000256" key="2">
    <source>
        <dbReference type="ARBA" id="ARBA00007090"/>
    </source>
</evidence>
<evidence type="ECO:0000259" key="14">
    <source>
        <dbReference type="Pfam" id="PF00912"/>
    </source>
</evidence>
<keyword evidence="9" id="KW-0511">Multifunctional enzyme</keyword>
<dbReference type="EC" id="2.4.99.28" evidence="10"/>
<protein>
    <recommendedName>
        <fullName evidence="10">peptidoglycan glycosyltransferase</fullName>
        <ecNumber evidence="10">2.4.99.28</ecNumber>
    </recommendedName>
</protein>
<sequence>MLEAMRMRSWLQTLRTRPWLQTLRTRPWPQTLRKKRIWLGALALPFVALLLAAVFTALPPELREPAGATSVAVVDAGGHLLREVRANDGSRARWITLQELGPRARFAMLAAEDRRFFRHPGVDPVAVGRAVVQDVTSFRTVSGASTLTMQLARTVRPHPRTLAGKFFEMALALRIEWSLSKEQILEQYMNRVSFGPALRGMGAASYAYFDKPPSALSTAEAALLAGLPRGPALYEATRHPERAKRRRDRVLGRMHDAGWLTTEETARAQGEPLVTAAQRSVFGAPHLVSALVGTGTARVAAPLARVQPGLEEALSRTAPSRIVTTLDPSLQRAAEIAAADVTRELRGRGVSAAAVVAIDHASGDVLAYVGSPDFFDESRLGQNDGVRAARQPGSTLKPFLYGLAMEKLGWDGATVLPDIELHLPTASGDYAPRNYDGHFRGPVRLRDALGSSLNIPAVWSLEQLGVEPFLTRLRELGFTSLTETPDFYGPALALGDGEVTLLDLARAYATLARGGVDRPLRFVRAVERAGSPRETLEAGAPKRVMPRDVADRITDILKDHAARSASFGERTVLEFPFEVAAKTGTSKGYRDNWAVGYAHDVTVAAWVGNFDGTPMTDITGITGAGPLFHAVMEAAMRGRPASPLPLEKNRARRAESTERAEPDLERTSVCALSGEPAGPSCPHRVLEWRPRSAAREPSCHMHVKVAIDRRNGLRAGPACAPEDVEERIYEHFAPEYAAWATTAGRPTVPREWSPLCPGTGDPDPDAVATTAVRILYPTPGARFVIDPDRPRDAQLLDVQVVSPPHTREVTLRVDGTLVARTTTPPLSWKLEPGDHLLTAEADGHPGAPVKITVRDSAAF</sequence>
<dbReference type="InterPro" id="IPR050396">
    <property type="entry name" value="Glycosyltr_51/Transpeptidase"/>
</dbReference>
<keyword evidence="8" id="KW-0378">Hydrolase</keyword>
<evidence type="ECO:0000256" key="6">
    <source>
        <dbReference type="ARBA" id="ARBA00022676"/>
    </source>
</evidence>
<evidence type="ECO:0000256" key="10">
    <source>
        <dbReference type="ARBA" id="ARBA00044770"/>
    </source>
</evidence>
<dbReference type="PANTHER" id="PTHR32282">
    <property type="entry name" value="BINDING PROTEIN TRANSPEPTIDASE, PUTATIVE-RELATED"/>
    <property type="match status" value="1"/>
</dbReference>
<evidence type="ECO:0000256" key="7">
    <source>
        <dbReference type="ARBA" id="ARBA00022679"/>
    </source>
</evidence>
<dbReference type="Pfam" id="PF00905">
    <property type="entry name" value="Transpeptidase"/>
    <property type="match status" value="1"/>
</dbReference>
<keyword evidence="7" id="KW-0808">Transferase</keyword>
<feature type="region of interest" description="Disordered" evidence="12">
    <location>
        <begin position="639"/>
        <end position="666"/>
    </location>
</feature>
<keyword evidence="4" id="KW-0121">Carboxypeptidase</keyword>